<feature type="compositionally biased region" description="Low complexity" evidence="6">
    <location>
        <begin position="235"/>
        <end position="246"/>
    </location>
</feature>
<evidence type="ECO:0000256" key="6">
    <source>
        <dbReference type="SAM" id="MobiDB-lite"/>
    </source>
</evidence>
<comment type="caution">
    <text evidence="8">The sequence shown here is derived from an EMBL/GenBank/DDBJ whole genome shotgun (WGS) entry which is preliminary data.</text>
</comment>
<feature type="compositionally biased region" description="Polar residues" evidence="6">
    <location>
        <begin position="405"/>
        <end position="419"/>
    </location>
</feature>
<evidence type="ECO:0000313" key="8">
    <source>
        <dbReference type="EMBL" id="KAK7355037.1"/>
    </source>
</evidence>
<evidence type="ECO:0000259" key="7">
    <source>
        <dbReference type="Pfam" id="PF06886"/>
    </source>
</evidence>
<organism evidence="8 9">
    <name type="scientific">Phaseolus coccineus</name>
    <name type="common">Scarlet runner bean</name>
    <name type="synonym">Phaseolus multiflorus</name>
    <dbReference type="NCBI Taxonomy" id="3886"/>
    <lineage>
        <taxon>Eukaryota</taxon>
        <taxon>Viridiplantae</taxon>
        <taxon>Streptophyta</taxon>
        <taxon>Embryophyta</taxon>
        <taxon>Tracheophyta</taxon>
        <taxon>Spermatophyta</taxon>
        <taxon>Magnoliopsida</taxon>
        <taxon>eudicotyledons</taxon>
        <taxon>Gunneridae</taxon>
        <taxon>Pentapetalae</taxon>
        <taxon>rosids</taxon>
        <taxon>fabids</taxon>
        <taxon>Fabales</taxon>
        <taxon>Fabaceae</taxon>
        <taxon>Papilionoideae</taxon>
        <taxon>50 kb inversion clade</taxon>
        <taxon>NPAAA clade</taxon>
        <taxon>indigoferoid/millettioid clade</taxon>
        <taxon>Phaseoleae</taxon>
        <taxon>Phaseolus</taxon>
    </lineage>
</organism>
<evidence type="ECO:0000256" key="3">
    <source>
        <dbReference type="ARBA" id="ARBA00022490"/>
    </source>
</evidence>
<keyword evidence="4" id="KW-0493">Microtubule</keyword>
<evidence type="ECO:0000256" key="2">
    <source>
        <dbReference type="ARBA" id="ARBA00005885"/>
    </source>
</evidence>
<accession>A0AAN9R0R6</accession>
<proteinExistence type="inferred from homology"/>
<dbReference type="InterPro" id="IPR027329">
    <property type="entry name" value="TPX2_C"/>
</dbReference>
<evidence type="ECO:0000256" key="5">
    <source>
        <dbReference type="ARBA" id="ARBA00023212"/>
    </source>
</evidence>
<feature type="compositionally biased region" description="Basic and acidic residues" evidence="6">
    <location>
        <begin position="330"/>
        <end position="353"/>
    </location>
</feature>
<feature type="domain" description="TPX2 C-terminal" evidence="7">
    <location>
        <begin position="307"/>
        <end position="376"/>
    </location>
</feature>
<comment type="similarity">
    <text evidence="2">Belongs to the TPX2 family.</text>
</comment>
<dbReference type="PANTHER" id="PTHR31358:SF47">
    <property type="entry name" value="TPX2 (TARGETING PROTEIN FOR XKLP2) FAMILY PROTEIN"/>
    <property type="match status" value="1"/>
</dbReference>
<evidence type="ECO:0000313" key="9">
    <source>
        <dbReference type="Proteomes" id="UP001374584"/>
    </source>
</evidence>
<dbReference type="EMBL" id="JAYMYR010000006">
    <property type="protein sequence ID" value="KAK7355037.1"/>
    <property type="molecule type" value="Genomic_DNA"/>
</dbReference>
<reference evidence="8 9" key="1">
    <citation type="submission" date="2024-01" db="EMBL/GenBank/DDBJ databases">
        <title>The genomes of 5 underutilized Papilionoideae crops provide insights into root nodulation and disease resistanc.</title>
        <authorList>
            <person name="Jiang F."/>
        </authorList>
    </citation>
    <scope>NUCLEOTIDE SEQUENCE [LARGE SCALE GENOMIC DNA]</scope>
    <source>
        <strain evidence="8">JINMINGXINNONG_FW02</strain>
        <tissue evidence="8">Leaves</tissue>
    </source>
</reference>
<feature type="region of interest" description="Disordered" evidence="6">
    <location>
        <begin position="87"/>
        <end position="248"/>
    </location>
</feature>
<dbReference type="GO" id="GO:0008017">
    <property type="term" value="F:microtubule binding"/>
    <property type="evidence" value="ECO:0007669"/>
    <property type="project" value="InterPro"/>
</dbReference>
<feature type="region of interest" description="Disordered" evidence="6">
    <location>
        <begin position="268"/>
        <end position="312"/>
    </location>
</feature>
<feature type="region of interest" description="Disordered" evidence="6">
    <location>
        <begin position="330"/>
        <end position="497"/>
    </location>
</feature>
<dbReference type="GO" id="GO:0005874">
    <property type="term" value="C:microtubule"/>
    <property type="evidence" value="ECO:0007669"/>
    <property type="project" value="UniProtKB-KW"/>
</dbReference>
<dbReference type="InterPro" id="IPR044833">
    <property type="entry name" value="WDL5/6"/>
</dbReference>
<dbReference type="Proteomes" id="UP001374584">
    <property type="component" value="Unassembled WGS sequence"/>
</dbReference>
<gene>
    <name evidence="8" type="ORF">VNO80_14282</name>
</gene>
<comment type="subcellular location">
    <subcellularLocation>
        <location evidence="1">Cytoplasm</location>
        <location evidence="1">Cytoskeleton</location>
    </subcellularLocation>
</comment>
<feature type="compositionally biased region" description="Basic and acidic residues" evidence="6">
    <location>
        <begin position="278"/>
        <end position="290"/>
    </location>
</feature>
<feature type="compositionally biased region" description="Polar residues" evidence="6">
    <location>
        <begin position="213"/>
        <end position="234"/>
    </location>
</feature>
<protein>
    <recommendedName>
        <fullName evidence="7">TPX2 C-terminal domain-containing protein</fullName>
    </recommendedName>
</protein>
<evidence type="ECO:0000256" key="1">
    <source>
        <dbReference type="ARBA" id="ARBA00004245"/>
    </source>
</evidence>
<feature type="compositionally biased region" description="Basic and acidic residues" evidence="6">
    <location>
        <begin position="453"/>
        <end position="468"/>
    </location>
</feature>
<keyword evidence="3" id="KW-0963">Cytoplasm</keyword>
<sequence length="524" mass="57845">MCGCCRCYTELHQWRGPPTLFTHANRIWMSARAKPRAAVNPLLHFPTPCLVFQCNGYSQNPNFKSTMESENGVAMEDEKHVIGETTKENINKEAENSCNAEIQTKNEASESIVKVEGPKSTASRNSKLAKEHGGKGSVASKKNKSATKDKPNLNSTTSSPRTHRPNLSKSLSFPAKSAGGDVMKKSINGTFVKTETKHVNGARAKASIHRSSRLTNNEVNSKQSEKNTGNSNHRTSLTSMTSLKSSEIGESSPAVNAVSKSLISEASLPVDQITTPAKTEKPNKEDDDAHSTTSSHTPRRRSSGSGFSFRLEERAEKRKEFFSKLEEKIQEKEAEKTNQQEKSKENQEAEIKQLRKTMTFKATPMPSFYKEPPPKVELKKIPITRPKSPKLGRNKGYVVNHSDDNYCSSPHAKQQQNDSTKAKVKGTIKEVISKKPIRKTQAKLQSQETAIGKTEKNSVKSTKIDQDVKAGTGNNEESHDPPVSNSEYQDDMELESKNELAQNVALVLNSSTPEIVSYEVTVGV</sequence>
<feature type="compositionally biased region" description="Polar residues" evidence="6">
    <location>
        <begin position="96"/>
        <end position="106"/>
    </location>
</feature>
<keyword evidence="9" id="KW-1185">Reference proteome</keyword>
<dbReference type="AlphaFoldDB" id="A0AAN9R0R6"/>
<dbReference type="Pfam" id="PF06886">
    <property type="entry name" value="TPX2"/>
    <property type="match status" value="1"/>
</dbReference>
<evidence type="ECO:0000256" key="4">
    <source>
        <dbReference type="ARBA" id="ARBA00022701"/>
    </source>
</evidence>
<keyword evidence="5" id="KW-0206">Cytoskeleton</keyword>
<name>A0AAN9R0R6_PHACN</name>
<dbReference type="PANTHER" id="PTHR31358">
    <property type="entry name" value="PROTEIN WVD2-LIKE 4"/>
    <property type="match status" value="1"/>
</dbReference>